<evidence type="ECO:0000313" key="1">
    <source>
        <dbReference type="EMBL" id="MED6267218.1"/>
    </source>
</evidence>
<dbReference type="Proteomes" id="UP001352852">
    <property type="component" value="Unassembled WGS sequence"/>
</dbReference>
<accession>A0ABU7CWG2</accession>
<sequence length="97" mass="10659">MVLHRRLLNGGSVDASGSSGWRSRAVRLQVCPVAVSKELPALLSLLSLAVCWKESNTPERSPPEWVEHDDHYIHQRGALTPPLLSSAFLPSSHQPVK</sequence>
<reference evidence="1 2" key="1">
    <citation type="submission" date="2021-06" db="EMBL/GenBank/DDBJ databases">
        <authorList>
            <person name="Palmer J.M."/>
        </authorList>
    </citation>
    <scope>NUCLEOTIDE SEQUENCE [LARGE SCALE GENOMIC DNA]</scope>
    <source>
        <strain evidence="1 2">CL_MEX2019</strain>
        <tissue evidence="1">Muscle</tissue>
    </source>
</reference>
<dbReference type="EMBL" id="JAHUTJ010008810">
    <property type="protein sequence ID" value="MED6267218.1"/>
    <property type="molecule type" value="Genomic_DNA"/>
</dbReference>
<name>A0ABU7CWG2_9TELE</name>
<protein>
    <submittedName>
        <fullName evidence="1">Uncharacterized protein</fullName>
    </submittedName>
</protein>
<organism evidence="1 2">
    <name type="scientific">Characodon lateralis</name>
    <dbReference type="NCBI Taxonomy" id="208331"/>
    <lineage>
        <taxon>Eukaryota</taxon>
        <taxon>Metazoa</taxon>
        <taxon>Chordata</taxon>
        <taxon>Craniata</taxon>
        <taxon>Vertebrata</taxon>
        <taxon>Euteleostomi</taxon>
        <taxon>Actinopterygii</taxon>
        <taxon>Neopterygii</taxon>
        <taxon>Teleostei</taxon>
        <taxon>Neoteleostei</taxon>
        <taxon>Acanthomorphata</taxon>
        <taxon>Ovalentaria</taxon>
        <taxon>Atherinomorphae</taxon>
        <taxon>Cyprinodontiformes</taxon>
        <taxon>Goodeidae</taxon>
        <taxon>Characodon</taxon>
    </lineage>
</organism>
<comment type="caution">
    <text evidence="1">The sequence shown here is derived from an EMBL/GenBank/DDBJ whole genome shotgun (WGS) entry which is preliminary data.</text>
</comment>
<gene>
    <name evidence="1" type="ORF">CHARACLAT_009889</name>
</gene>
<proteinExistence type="predicted"/>
<keyword evidence="2" id="KW-1185">Reference proteome</keyword>
<evidence type="ECO:0000313" key="2">
    <source>
        <dbReference type="Proteomes" id="UP001352852"/>
    </source>
</evidence>